<keyword evidence="6 10" id="KW-0819">tRNA processing</keyword>
<dbReference type="GO" id="GO:0002098">
    <property type="term" value="P:tRNA wobble uridine modification"/>
    <property type="evidence" value="ECO:0007669"/>
    <property type="project" value="TreeGrafter"/>
</dbReference>
<evidence type="ECO:0000256" key="7">
    <source>
        <dbReference type="ARBA" id="ARBA00022827"/>
    </source>
</evidence>
<evidence type="ECO:0000256" key="1">
    <source>
        <dbReference type="ARBA" id="ARBA00001974"/>
    </source>
</evidence>
<dbReference type="InterPro" id="IPR040131">
    <property type="entry name" value="MnmG_N"/>
</dbReference>
<feature type="domain" description="MnmG N-terminal" evidence="11">
    <location>
        <begin position="22"/>
        <end position="384"/>
    </location>
</feature>
<keyword evidence="3 10" id="KW-0489">Methyltransferase</keyword>
<dbReference type="Gene3D" id="3.50.50.60">
    <property type="entry name" value="FAD/NAD(P)-binding domain"/>
    <property type="match status" value="2"/>
</dbReference>
<dbReference type="eggNOG" id="COG1206">
    <property type="taxonomic scope" value="Bacteria"/>
</dbReference>
<dbReference type="EMBL" id="CP002085">
    <property type="protein sequence ID" value="ADK83644.1"/>
    <property type="molecule type" value="Genomic_DNA"/>
</dbReference>
<evidence type="ECO:0000256" key="3">
    <source>
        <dbReference type="ARBA" id="ARBA00022603"/>
    </source>
</evidence>
<dbReference type="AlphaFoldDB" id="E1QGD2"/>
<evidence type="ECO:0000256" key="6">
    <source>
        <dbReference type="ARBA" id="ARBA00022694"/>
    </source>
</evidence>
<comment type="function">
    <text evidence="10">Catalyzes the folate-dependent formation of 5-methyl-uridine at position 54 (M-5-U54) in all tRNAs.</text>
</comment>
<proteinExistence type="inferred from homology"/>
<dbReference type="PANTHER" id="PTHR11806:SF2">
    <property type="entry name" value="METHYLENETETRAHYDROFOLATE--TRNA-(URACIL-5-)-METHYLTRANSFERASE TRMFO"/>
    <property type="match status" value="1"/>
</dbReference>
<dbReference type="STRING" id="644282.Deba_0268"/>
<evidence type="ECO:0000259" key="11">
    <source>
        <dbReference type="Pfam" id="PF01134"/>
    </source>
</evidence>
<keyword evidence="2 10" id="KW-0963">Cytoplasm</keyword>
<dbReference type="HOGENOM" id="CLU_033057_1_0_7"/>
<gene>
    <name evidence="10" type="primary">trmFO</name>
    <name evidence="12" type="ordered locus">Deba_0268</name>
</gene>
<keyword evidence="7 10" id="KW-0274">FAD</keyword>
<dbReference type="HAMAP" id="MF_01037">
    <property type="entry name" value="TrmFO"/>
    <property type="match status" value="1"/>
</dbReference>
<comment type="catalytic activity">
    <reaction evidence="10">
        <text>uridine(54) in tRNA + (6R)-5,10-methylene-5,6,7,8-tetrahydrofolate + NADPH + H(+) = 5-methyluridine(54) in tRNA + (6S)-5,6,7,8-tetrahydrofolate + NADP(+)</text>
        <dbReference type="Rhea" id="RHEA:62372"/>
        <dbReference type="Rhea" id="RHEA-COMP:10167"/>
        <dbReference type="Rhea" id="RHEA-COMP:10193"/>
        <dbReference type="ChEBI" id="CHEBI:15378"/>
        <dbReference type="ChEBI" id="CHEBI:15636"/>
        <dbReference type="ChEBI" id="CHEBI:57453"/>
        <dbReference type="ChEBI" id="CHEBI:57783"/>
        <dbReference type="ChEBI" id="CHEBI:58349"/>
        <dbReference type="ChEBI" id="CHEBI:65315"/>
        <dbReference type="ChEBI" id="CHEBI:74447"/>
        <dbReference type="EC" id="2.1.1.74"/>
    </reaction>
</comment>
<dbReference type="InterPro" id="IPR004417">
    <property type="entry name" value="TrmFO"/>
</dbReference>
<dbReference type="NCBIfam" id="NF003739">
    <property type="entry name" value="PRK05335.1"/>
    <property type="match status" value="1"/>
</dbReference>
<evidence type="ECO:0000313" key="12">
    <source>
        <dbReference type="EMBL" id="ADK83644.1"/>
    </source>
</evidence>
<evidence type="ECO:0000256" key="4">
    <source>
        <dbReference type="ARBA" id="ARBA00022630"/>
    </source>
</evidence>
<keyword evidence="5 10" id="KW-0808">Transferase</keyword>
<dbReference type="EC" id="2.1.1.74" evidence="10"/>
<dbReference type="KEGG" id="dbr:Deba_0268"/>
<evidence type="ECO:0000256" key="2">
    <source>
        <dbReference type="ARBA" id="ARBA00022490"/>
    </source>
</evidence>
<evidence type="ECO:0000256" key="8">
    <source>
        <dbReference type="ARBA" id="ARBA00022857"/>
    </source>
</evidence>
<organism evidence="12 13">
    <name type="scientific">Desulfarculus baarsii (strain ATCC 33931 / DSM 2075 / LMG 7858 / VKM B-1802 / 2st14)</name>
    <dbReference type="NCBI Taxonomy" id="644282"/>
    <lineage>
        <taxon>Bacteria</taxon>
        <taxon>Pseudomonadati</taxon>
        <taxon>Thermodesulfobacteriota</taxon>
        <taxon>Desulfarculia</taxon>
        <taxon>Desulfarculales</taxon>
        <taxon>Desulfarculaceae</taxon>
        <taxon>Desulfarculus</taxon>
    </lineage>
</organism>
<keyword evidence="9 10" id="KW-0520">NAD</keyword>
<dbReference type="GO" id="GO:0047151">
    <property type="term" value="F:tRNA (uracil(54)-C5)-methyltransferase activity, 5,10-methylenetetrahydrofolate-dependent"/>
    <property type="evidence" value="ECO:0007669"/>
    <property type="project" value="UniProtKB-UniRule"/>
</dbReference>
<comment type="cofactor">
    <cofactor evidence="1 10">
        <name>FAD</name>
        <dbReference type="ChEBI" id="CHEBI:57692"/>
    </cofactor>
</comment>
<dbReference type="PANTHER" id="PTHR11806">
    <property type="entry name" value="GLUCOSE INHIBITED DIVISION PROTEIN A"/>
    <property type="match status" value="1"/>
</dbReference>
<keyword evidence="4 10" id="KW-0285">Flavoprotein</keyword>
<dbReference type="GO" id="GO:0050660">
    <property type="term" value="F:flavin adenine dinucleotide binding"/>
    <property type="evidence" value="ECO:0007669"/>
    <property type="project" value="UniProtKB-UniRule"/>
</dbReference>
<protein>
    <recommendedName>
        <fullName evidence="10">Methylenetetrahydrofolate--tRNA-(uracil-5-)-methyltransferase TrmFO</fullName>
        <ecNumber evidence="10">2.1.1.74</ecNumber>
    </recommendedName>
    <alternativeName>
        <fullName evidence="10">Folate-dependent tRNA (uracil-5-)-methyltransferase</fullName>
    </alternativeName>
    <alternativeName>
        <fullName evidence="10">Folate-dependent tRNA(M-5-U54)-methyltransferase</fullName>
    </alternativeName>
</protein>
<dbReference type="Proteomes" id="UP000009047">
    <property type="component" value="Chromosome"/>
</dbReference>
<comment type="catalytic activity">
    <reaction evidence="10">
        <text>uridine(54) in tRNA + (6R)-5,10-methylene-5,6,7,8-tetrahydrofolate + NADH + H(+) = 5-methyluridine(54) in tRNA + (6S)-5,6,7,8-tetrahydrofolate + NAD(+)</text>
        <dbReference type="Rhea" id="RHEA:16873"/>
        <dbReference type="Rhea" id="RHEA-COMP:10167"/>
        <dbReference type="Rhea" id="RHEA-COMP:10193"/>
        <dbReference type="ChEBI" id="CHEBI:15378"/>
        <dbReference type="ChEBI" id="CHEBI:15636"/>
        <dbReference type="ChEBI" id="CHEBI:57453"/>
        <dbReference type="ChEBI" id="CHEBI:57540"/>
        <dbReference type="ChEBI" id="CHEBI:57945"/>
        <dbReference type="ChEBI" id="CHEBI:65315"/>
        <dbReference type="ChEBI" id="CHEBI:74447"/>
        <dbReference type="EC" id="2.1.1.74"/>
    </reaction>
</comment>
<accession>E1QGD2</accession>
<feature type="binding site" evidence="10">
    <location>
        <begin position="25"/>
        <end position="30"/>
    </location>
    <ligand>
        <name>FAD</name>
        <dbReference type="ChEBI" id="CHEBI:57692"/>
    </ligand>
</feature>
<keyword evidence="8 10" id="KW-0521">NADP</keyword>
<sequence>MAGAELAGRPGLWYHRPMETLFVIGGGLAGCEAALQAAEAGVQVRLIEMKPARMSPAHHDPRLAELVCSNSLRNDQPSSAVGLLKLELEIMGSRLMAAARQSAVPAGKALAVDRGRFAELVDQQVRNHPRIKLIGQEAVAPPEDAPCILASGPLTDGALAQWLAQRAGAAHLHFYDAIAPIVTRESVDMDHAFWGDRWAEPGQGDYLNCPLDRQQWAAFYAALTAAENVALHDFESPRFFEGCLPIEVMAARGEQTLLFGPMKPVGLHRPGQPGRFHAVVQLRKEDAEGRLLNMVGFQTKLTHQSQLRVFRLIPALAHAEFARLGSIHRNSFVDAPRVLDAFMRLRTAPNVFVAGQLAGVEGYVESMAAGLLCGLNAARLLKGQQPLRPPATTALGGLLAHLANDQTKDFQPSNVNFGLLPPLGGKKIPKKDRGALLARRAMQDLLAWLGDQGLTPAKAAPPL</sequence>
<comment type="similarity">
    <text evidence="10">Belongs to the MnmG family. TrmFO subfamily.</text>
</comment>
<keyword evidence="13" id="KW-1185">Reference proteome</keyword>
<name>E1QGD2_DESB2</name>
<dbReference type="Pfam" id="PF01134">
    <property type="entry name" value="GIDA"/>
    <property type="match status" value="1"/>
</dbReference>
<reference evidence="12 13" key="1">
    <citation type="journal article" date="2010" name="Stand. Genomic Sci.">
        <title>Complete genome sequence of Desulfarculus baarsii type strain (2st14).</title>
        <authorList>
            <person name="Sun H."/>
            <person name="Spring S."/>
            <person name="Lapidus A."/>
            <person name="Davenport K."/>
            <person name="Del Rio T.G."/>
            <person name="Tice H."/>
            <person name="Nolan M."/>
            <person name="Copeland A."/>
            <person name="Cheng J.F."/>
            <person name="Lucas S."/>
            <person name="Tapia R."/>
            <person name="Goodwin L."/>
            <person name="Pitluck S."/>
            <person name="Ivanova N."/>
            <person name="Pagani I."/>
            <person name="Mavromatis K."/>
            <person name="Ovchinnikova G."/>
            <person name="Pati A."/>
            <person name="Chen A."/>
            <person name="Palaniappan K."/>
            <person name="Hauser L."/>
            <person name="Chang Y.J."/>
            <person name="Jeffries C.D."/>
            <person name="Detter J.C."/>
            <person name="Han C."/>
            <person name="Rohde M."/>
            <person name="Brambilla E."/>
            <person name="Goker M."/>
            <person name="Woyke T."/>
            <person name="Bristow J."/>
            <person name="Eisen J.A."/>
            <person name="Markowitz V."/>
            <person name="Hugenholtz P."/>
            <person name="Kyrpides N.C."/>
            <person name="Klenk H.P."/>
            <person name="Land M."/>
        </authorList>
    </citation>
    <scope>NUCLEOTIDE SEQUENCE [LARGE SCALE GENOMIC DNA]</scope>
    <source>
        <strain evidence="13">ATCC 33931 / DSM 2075 / LMG 7858 / VKM B-1802 / 2st14</strain>
    </source>
</reference>
<dbReference type="SUPFAM" id="SSF51905">
    <property type="entry name" value="FAD/NAD(P)-binding domain"/>
    <property type="match status" value="1"/>
</dbReference>
<dbReference type="GO" id="GO:0030488">
    <property type="term" value="P:tRNA methylation"/>
    <property type="evidence" value="ECO:0007669"/>
    <property type="project" value="TreeGrafter"/>
</dbReference>
<dbReference type="GO" id="GO:0005829">
    <property type="term" value="C:cytosol"/>
    <property type="evidence" value="ECO:0007669"/>
    <property type="project" value="TreeGrafter"/>
</dbReference>
<evidence type="ECO:0000256" key="10">
    <source>
        <dbReference type="HAMAP-Rule" id="MF_01037"/>
    </source>
</evidence>
<dbReference type="InterPro" id="IPR002218">
    <property type="entry name" value="MnmG-rel"/>
</dbReference>
<evidence type="ECO:0000256" key="9">
    <source>
        <dbReference type="ARBA" id="ARBA00023027"/>
    </source>
</evidence>
<evidence type="ECO:0000256" key="5">
    <source>
        <dbReference type="ARBA" id="ARBA00022679"/>
    </source>
</evidence>
<evidence type="ECO:0000313" key="13">
    <source>
        <dbReference type="Proteomes" id="UP000009047"/>
    </source>
</evidence>
<dbReference type="InterPro" id="IPR036188">
    <property type="entry name" value="FAD/NAD-bd_sf"/>
</dbReference>
<dbReference type="NCBIfam" id="TIGR00137">
    <property type="entry name" value="gid_trmFO"/>
    <property type="match status" value="1"/>
</dbReference>
<comment type="subcellular location">
    <subcellularLocation>
        <location evidence="10">Cytoplasm</location>
    </subcellularLocation>
</comment>